<gene>
    <name evidence="2" type="ORF">E2B99_12475</name>
</gene>
<dbReference type="AlphaFoldDB" id="A0A4Y7XA89"/>
<keyword evidence="3" id="KW-1185">Reference proteome</keyword>
<protein>
    <submittedName>
        <fullName evidence="2">Uncharacterized protein</fullName>
    </submittedName>
</protein>
<sequence>MINISLMIKAALLSMLMLMASQIAMARELLTEDQLRQVAENVATNNQYGQPINYLQHTAEQNKDNKLQRHPIVFTGRQSALLNGQTTPAIVAEENYCDRLLSGALLY</sequence>
<reference evidence="2 3" key="1">
    <citation type="submission" date="2019-03" db="EMBL/GenBank/DDBJ databases">
        <title>Alkanindiges illinoisensis: a potential pathogenic isolated from ascites of a gastric cancer patient with abdominal metastasis.</title>
        <authorList>
            <person name="Hu X."/>
            <person name="Yang B."/>
            <person name="Yan X."/>
            <person name="Lin L."/>
            <person name="Zhao H."/>
            <person name="Zhou F."/>
            <person name="Su B."/>
            <person name="Chen J."/>
            <person name="Rui Y."/>
            <person name="Wang Q."/>
            <person name="Zheng L."/>
        </authorList>
    </citation>
    <scope>NUCLEOTIDE SEQUENCE [LARGE SCALE GENOMIC DNA]</scope>
    <source>
        <strain evidence="2 3">NFYY 23406</strain>
    </source>
</reference>
<evidence type="ECO:0000256" key="1">
    <source>
        <dbReference type="SAM" id="SignalP"/>
    </source>
</evidence>
<dbReference type="OrthoDB" id="9853142at2"/>
<dbReference type="STRING" id="1120977.GCA_000619845_02299"/>
<name>A0A4Y7XA89_9GAMM</name>
<organism evidence="2 3">
    <name type="scientific">Alkanindiges illinoisensis</name>
    <dbReference type="NCBI Taxonomy" id="197183"/>
    <lineage>
        <taxon>Bacteria</taxon>
        <taxon>Pseudomonadati</taxon>
        <taxon>Pseudomonadota</taxon>
        <taxon>Gammaproteobacteria</taxon>
        <taxon>Moraxellales</taxon>
        <taxon>Moraxellaceae</taxon>
        <taxon>Alkanindiges</taxon>
    </lineage>
</organism>
<dbReference type="Proteomes" id="UP000297834">
    <property type="component" value="Unassembled WGS sequence"/>
</dbReference>
<evidence type="ECO:0000313" key="3">
    <source>
        <dbReference type="Proteomes" id="UP000297834"/>
    </source>
</evidence>
<comment type="caution">
    <text evidence="2">The sequence shown here is derived from an EMBL/GenBank/DDBJ whole genome shotgun (WGS) entry which is preliminary data.</text>
</comment>
<proteinExistence type="predicted"/>
<keyword evidence="1" id="KW-0732">Signal</keyword>
<evidence type="ECO:0000313" key="2">
    <source>
        <dbReference type="EMBL" id="TEU24220.1"/>
    </source>
</evidence>
<dbReference type="RefSeq" id="WP_134245365.1">
    <property type="nucleotide sequence ID" value="NZ_SNTY01000067.1"/>
</dbReference>
<feature type="chain" id="PRO_5021222094" evidence="1">
    <location>
        <begin position="27"/>
        <end position="107"/>
    </location>
</feature>
<accession>A0A4Y7XA89</accession>
<feature type="signal peptide" evidence="1">
    <location>
        <begin position="1"/>
        <end position="26"/>
    </location>
</feature>
<dbReference type="EMBL" id="SNTY01000067">
    <property type="protein sequence ID" value="TEU24220.1"/>
    <property type="molecule type" value="Genomic_DNA"/>
</dbReference>